<gene>
    <name evidence="3" type="ORF">HOLleu_11241</name>
</gene>
<dbReference type="PANTHER" id="PTHR24170:SF1">
    <property type="entry name" value="DOMAIN PROTEIN, PUTATIVE (AFU_ORTHOLOGUE AFUA_1G09870)-RELATED"/>
    <property type="match status" value="1"/>
</dbReference>
<comment type="caution">
    <text evidence="3">The sequence shown here is derived from an EMBL/GenBank/DDBJ whole genome shotgun (WGS) entry which is preliminary data.</text>
</comment>
<evidence type="ECO:0000313" key="4">
    <source>
        <dbReference type="Proteomes" id="UP001152320"/>
    </source>
</evidence>
<dbReference type="GO" id="GO:0005886">
    <property type="term" value="C:plasma membrane"/>
    <property type="evidence" value="ECO:0007669"/>
    <property type="project" value="TreeGrafter"/>
</dbReference>
<dbReference type="PROSITE" id="PS51205">
    <property type="entry name" value="VPS9"/>
    <property type="match status" value="1"/>
</dbReference>
<accession>A0A9Q1CFW9</accession>
<dbReference type="SUPFAM" id="SSF109993">
    <property type="entry name" value="VPS9 domain"/>
    <property type="match status" value="1"/>
</dbReference>
<proteinExistence type="predicted"/>
<dbReference type="OrthoDB" id="411646at2759"/>
<keyword evidence="4" id="KW-1185">Reference proteome</keyword>
<name>A0A9Q1CFW9_HOLLE</name>
<dbReference type="SMART" id="SM00167">
    <property type="entry name" value="VPS9"/>
    <property type="match status" value="1"/>
</dbReference>
<dbReference type="GO" id="GO:0045022">
    <property type="term" value="P:early endosome to late endosome transport"/>
    <property type="evidence" value="ECO:0007669"/>
    <property type="project" value="TreeGrafter"/>
</dbReference>
<evidence type="ECO:0000259" key="2">
    <source>
        <dbReference type="PROSITE" id="PS51205"/>
    </source>
</evidence>
<feature type="compositionally biased region" description="Basic residues" evidence="1">
    <location>
        <begin position="469"/>
        <end position="479"/>
    </location>
</feature>
<evidence type="ECO:0000313" key="3">
    <source>
        <dbReference type="EMBL" id="KAJ8043925.1"/>
    </source>
</evidence>
<dbReference type="InterPro" id="IPR003123">
    <property type="entry name" value="VPS9"/>
</dbReference>
<evidence type="ECO:0000256" key="1">
    <source>
        <dbReference type="SAM" id="MobiDB-lite"/>
    </source>
</evidence>
<sequence length="520" mass="58254">MSVEQDDLEFNPFYLALQNQFCAKFAYAQDHCYLVCIPQTASMVGVTITAKFVETHILKPSPLFQDNYISTDRLGSKTVEVEGNEIHLLEGFENQSNVKIVSEELCYNKKYKPYKMLIIERPLEGEVKGRRGSAGLSDEFLKPRTTFVENVKFLNLFPECRFQLLNLDKSIQQFNHNYLMVKGYLSAAAQKLKKIWQDNLEAIIAANNYVKLQADSRLEEVIAIATESYLIGGVHTKVFKAVCEECQSQDAVLTTKSEQLQGITGKQLGVNSQLDCPLPTSVVELARLDGIICPHEKIICLKTTLDNITEEVTLHTRDNLAPGDSPPCLTSDDLIPLLVLVISQAKCHHLAANLMYLESFRWASSKNDNLGYSLVTFKAAIEYMLREDFSPFTSSENKVKKEMSIQELMAASKLTSDESSSGTETAFSNNEFDGVTQSLQREFNNISKMMQESLNIQRESRHQSGSQKTRNKGSHKTGHHQTVPGVVSKSDPKASKSSKLGDFLLALQNDVLDSTYGKQE</sequence>
<dbReference type="InterPro" id="IPR051248">
    <property type="entry name" value="UPF0507/Ank_repeat_27"/>
</dbReference>
<organism evidence="3 4">
    <name type="scientific">Holothuria leucospilota</name>
    <name type="common">Black long sea cucumber</name>
    <name type="synonym">Mertensiothuria leucospilota</name>
    <dbReference type="NCBI Taxonomy" id="206669"/>
    <lineage>
        <taxon>Eukaryota</taxon>
        <taxon>Metazoa</taxon>
        <taxon>Echinodermata</taxon>
        <taxon>Eleutherozoa</taxon>
        <taxon>Echinozoa</taxon>
        <taxon>Holothuroidea</taxon>
        <taxon>Aspidochirotacea</taxon>
        <taxon>Aspidochirotida</taxon>
        <taxon>Holothuriidae</taxon>
        <taxon>Holothuria</taxon>
    </lineage>
</organism>
<dbReference type="GO" id="GO:0000149">
    <property type="term" value="F:SNARE binding"/>
    <property type="evidence" value="ECO:0007669"/>
    <property type="project" value="TreeGrafter"/>
</dbReference>
<dbReference type="GO" id="GO:0005085">
    <property type="term" value="F:guanyl-nucleotide exchange factor activity"/>
    <property type="evidence" value="ECO:0007669"/>
    <property type="project" value="TreeGrafter"/>
</dbReference>
<feature type="region of interest" description="Disordered" evidence="1">
    <location>
        <begin position="455"/>
        <end position="499"/>
    </location>
</feature>
<dbReference type="GO" id="GO:0005769">
    <property type="term" value="C:early endosome"/>
    <property type="evidence" value="ECO:0007669"/>
    <property type="project" value="TreeGrafter"/>
</dbReference>
<dbReference type="GO" id="GO:0005770">
    <property type="term" value="C:late endosome"/>
    <property type="evidence" value="ECO:0007669"/>
    <property type="project" value="TreeGrafter"/>
</dbReference>
<dbReference type="PANTHER" id="PTHR24170">
    <property type="entry name" value="ANKYRIN REPEAT DOMAIN-CONTAINING PROTEIN 27"/>
    <property type="match status" value="1"/>
</dbReference>
<dbReference type="GO" id="GO:0097422">
    <property type="term" value="C:tubular endosome"/>
    <property type="evidence" value="ECO:0007669"/>
    <property type="project" value="TreeGrafter"/>
</dbReference>
<dbReference type="Gene3D" id="1.20.1050.80">
    <property type="entry name" value="VPS9 domain"/>
    <property type="match status" value="1"/>
</dbReference>
<dbReference type="GO" id="GO:0030133">
    <property type="term" value="C:transport vesicle"/>
    <property type="evidence" value="ECO:0007669"/>
    <property type="project" value="TreeGrafter"/>
</dbReference>
<feature type="compositionally biased region" description="Polar residues" evidence="1">
    <location>
        <begin position="455"/>
        <end position="468"/>
    </location>
</feature>
<dbReference type="Proteomes" id="UP001152320">
    <property type="component" value="Chromosome 4"/>
</dbReference>
<dbReference type="AlphaFoldDB" id="A0A9Q1CFW9"/>
<feature type="domain" description="VPS9" evidence="2">
    <location>
        <begin position="247"/>
        <end position="393"/>
    </location>
</feature>
<dbReference type="Pfam" id="PF02204">
    <property type="entry name" value="VPS9"/>
    <property type="match status" value="1"/>
</dbReference>
<protein>
    <submittedName>
        <fullName evidence="3">Ankyrin repeat domain-containing protein 27</fullName>
    </submittedName>
</protein>
<dbReference type="EMBL" id="JAIZAY010000004">
    <property type="protein sequence ID" value="KAJ8043925.1"/>
    <property type="molecule type" value="Genomic_DNA"/>
</dbReference>
<dbReference type="InterPro" id="IPR037191">
    <property type="entry name" value="VPS9_dom_sf"/>
</dbReference>
<reference evidence="3" key="1">
    <citation type="submission" date="2021-10" db="EMBL/GenBank/DDBJ databases">
        <title>Tropical sea cucumber genome reveals ecological adaptation and Cuvierian tubules defense mechanism.</title>
        <authorList>
            <person name="Chen T."/>
        </authorList>
    </citation>
    <scope>NUCLEOTIDE SEQUENCE</scope>
    <source>
        <strain evidence="3">Nanhai2018</strain>
        <tissue evidence="3">Muscle</tissue>
    </source>
</reference>